<proteinExistence type="predicted"/>
<reference evidence="1 2" key="1">
    <citation type="submission" date="2018-01" db="EMBL/GenBank/DDBJ databases">
        <title>The whole genome sequencing and assembly of Halobacillus litoralis ERB031 strain.</title>
        <authorList>
            <person name="Lee S.-J."/>
            <person name="Park M.-K."/>
            <person name="Kim J.-Y."/>
            <person name="Lee Y.-J."/>
            <person name="Yi H."/>
            <person name="Bahn Y.-S."/>
            <person name="Kim J.F."/>
            <person name="Lee D.-W."/>
        </authorList>
    </citation>
    <scope>NUCLEOTIDE SEQUENCE [LARGE SCALE GENOMIC DNA]</scope>
    <source>
        <strain evidence="1 2">ERB 031</strain>
    </source>
</reference>
<dbReference type="KEGG" id="hli:HLI_08660"/>
<dbReference type="Proteomes" id="UP000287756">
    <property type="component" value="Chromosome"/>
</dbReference>
<gene>
    <name evidence="1" type="ORF">HLI_08660</name>
</gene>
<dbReference type="OrthoDB" id="9805740at2"/>
<sequence length="238" mass="26469">MRDVCYVSVDKTYDLVISSDNAANIGEKEGDQIRAPYSLVAESLFRVAFMENRAVGAQPLTVVLYNFSDEYVWEEWVQTIKKQLNSLGFDVPITGSTESNFPLSQSAFGLSIIGRVEKRKIKDRKTPEGARFAVIGEPLVGEEVIAHQERMVPLSTFEQVVHHNGVYEVLPVGSKGIEKEIRMLLQINGLSTSIQSNCDIDLHKPAGPSTCFIITYEEGKEADIRTLTGDLFHSLTTL</sequence>
<dbReference type="RefSeq" id="WP_128524591.1">
    <property type="nucleotide sequence ID" value="NZ_CP026118.1"/>
</dbReference>
<accession>A0A410MC63</accession>
<evidence type="ECO:0000313" key="2">
    <source>
        <dbReference type="Proteomes" id="UP000287756"/>
    </source>
</evidence>
<dbReference type="EMBL" id="CP026118">
    <property type="protein sequence ID" value="QAS52297.1"/>
    <property type="molecule type" value="Genomic_DNA"/>
</dbReference>
<protein>
    <submittedName>
        <fullName evidence="1">ATPase</fullName>
    </submittedName>
</protein>
<organism evidence="1 2">
    <name type="scientific">Halobacillus litoralis</name>
    <dbReference type="NCBI Taxonomy" id="45668"/>
    <lineage>
        <taxon>Bacteria</taxon>
        <taxon>Bacillati</taxon>
        <taxon>Bacillota</taxon>
        <taxon>Bacilli</taxon>
        <taxon>Bacillales</taxon>
        <taxon>Bacillaceae</taxon>
        <taxon>Halobacillus</taxon>
    </lineage>
</organism>
<dbReference type="AlphaFoldDB" id="A0A410MC63"/>
<name>A0A410MC63_9BACI</name>
<evidence type="ECO:0000313" key="1">
    <source>
        <dbReference type="EMBL" id="QAS52297.1"/>
    </source>
</evidence>